<evidence type="ECO:0000256" key="4">
    <source>
        <dbReference type="ARBA" id="ARBA00023136"/>
    </source>
</evidence>
<evidence type="ECO:0000256" key="2">
    <source>
        <dbReference type="ARBA" id="ARBA00022692"/>
    </source>
</evidence>
<comment type="subcellular location">
    <subcellularLocation>
        <location evidence="1">Membrane</location>
        <topology evidence="1">Multi-pass membrane protein</topology>
    </subcellularLocation>
</comment>
<keyword evidence="4 5" id="KW-0472">Membrane</keyword>
<dbReference type="WBParaSite" id="ACRNAN_scaffold18834.g20053.t1">
    <property type="protein sequence ID" value="ACRNAN_scaffold18834.g20053.t1"/>
    <property type="gene ID" value="ACRNAN_scaffold18834.g20053"/>
</dbReference>
<dbReference type="Proteomes" id="UP000887540">
    <property type="component" value="Unplaced"/>
</dbReference>
<evidence type="ECO:0000256" key="3">
    <source>
        <dbReference type="ARBA" id="ARBA00022989"/>
    </source>
</evidence>
<evidence type="ECO:0000313" key="7">
    <source>
        <dbReference type="WBParaSite" id="ACRNAN_scaffold18834.g20053.t1"/>
    </source>
</evidence>
<dbReference type="AlphaFoldDB" id="A0A914D6Z9"/>
<feature type="transmembrane region" description="Helical" evidence="5">
    <location>
        <begin position="91"/>
        <end position="112"/>
    </location>
</feature>
<evidence type="ECO:0000313" key="6">
    <source>
        <dbReference type="Proteomes" id="UP000887540"/>
    </source>
</evidence>
<keyword evidence="6" id="KW-1185">Reference proteome</keyword>
<reference evidence="7" key="1">
    <citation type="submission" date="2022-11" db="UniProtKB">
        <authorList>
            <consortium name="WormBaseParasite"/>
        </authorList>
    </citation>
    <scope>IDENTIFICATION</scope>
</reference>
<dbReference type="GO" id="GO:0016020">
    <property type="term" value="C:membrane"/>
    <property type="evidence" value="ECO:0007669"/>
    <property type="project" value="UniProtKB-SubCell"/>
</dbReference>
<feature type="transmembrane region" description="Helical" evidence="5">
    <location>
        <begin position="20"/>
        <end position="41"/>
    </location>
</feature>
<accession>A0A914D6Z9</accession>
<name>A0A914D6Z9_9BILA</name>
<organism evidence="6 7">
    <name type="scientific">Acrobeloides nanus</name>
    <dbReference type="NCBI Taxonomy" id="290746"/>
    <lineage>
        <taxon>Eukaryota</taxon>
        <taxon>Metazoa</taxon>
        <taxon>Ecdysozoa</taxon>
        <taxon>Nematoda</taxon>
        <taxon>Chromadorea</taxon>
        <taxon>Rhabditida</taxon>
        <taxon>Tylenchina</taxon>
        <taxon>Cephalobomorpha</taxon>
        <taxon>Cephaloboidea</taxon>
        <taxon>Cephalobidae</taxon>
        <taxon>Acrobeloides</taxon>
    </lineage>
</organism>
<evidence type="ECO:0000256" key="5">
    <source>
        <dbReference type="SAM" id="Phobius"/>
    </source>
</evidence>
<proteinExistence type="predicted"/>
<dbReference type="InterPro" id="IPR005178">
    <property type="entry name" value="Ostalpha/TMEM184C"/>
</dbReference>
<keyword evidence="2 5" id="KW-0812">Transmembrane</keyword>
<evidence type="ECO:0000256" key="1">
    <source>
        <dbReference type="ARBA" id="ARBA00004141"/>
    </source>
</evidence>
<protein>
    <submittedName>
        <fullName evidence="7">Uncharacterized protein</fullName>
    </submittedName>
</protein>
<dbReference type="Pfam" id="PF03619">
    <property type="entry name" value="Solute_trans_a"/>
    <property type="match status" value="1"/>
</dbReference>
<sequence length="120" mass="13586">MSPMVSLCGTVGMLLPRSATALYGFAILYCMFCIFITVTTITALHGSRKAMCAKFLSGDRKISPRIFPLGCCLVCLPDIEPNEMNVRRIEWLVFQSPLLRIFLAIMDVFVFMEINTRKHM</sequence>
<keyword evidence="3 5" id="KW-1133">Transmembrane helix</keyword>